<feature type="compositionally biased region" description="Basic and acidic residues" evidence="6">
    <location>
        <begin position="1828"/>
        <end position="1837"/>
    </location>
</feature>
<feature type="compositionally biased region" description="Polar residues" evidence="6">
    <location>
        <begin position="117"/>
        <end position="131"/>
    </location>
</feature>
<organism evidence="10 11">
    <name type="scientific">Phytophthora ramorum</name>
    <name type="common">Sudden oak death agent</name>
    <dbReference type="NCBI Taxonomy" id="164328"/>
    <lineage>
        <taxon>Eukaryota</taxon>
        <taxon>Sar</taxon>
        <taxon>Stramenopiles</taxon>
        <taxon>Oomycota</taxon>
        <taxon>Peronosporomycetes</taxon>
        <taxon>Peronosporales</taxon>
        <taxon>Peronosporaceae</taxon>
        <taxon>Phytophthora</taxon>
    </lineage>
</organism>
<dbReference type="FunFam" id="3.40.50.2000:FF:000009">
    <property type="entry name" value="Sterol 3-beta-glucosyltransferase UGT80A2"/>
    <property type="match status" value="2"/>
</dbReference>
<evidence type="ECO:0000256" key="1">
    <source>
        <dbReference type="ARBA" id="ARBA00004340"/>
    </source>
</evidence>
<dbReference type="eggNOG" id="KOG1192">
    <property type="taxonomic scope" value="Eukaryota"/>
</dbReference>
<evidence type="ECO:0000259" key="7">
    <source>
        <dbReference type="Pfam" id="PF03033"/>
    </source>
</evidence>
<dbReference type="InterPro" id="IPR010610">
    <property type="entry name" value="EryCIII-like_C"/>
</dbReference>
<dbReference type="InterPro" id="IPR050426">
    <property type="entry name" value="Glycosyltransferase_28"/>
</dbReference>
<keyword evidence="5" id="KW-0175">Coiled coil</keyword>
<evidence type="ECO:0000256" key="4">
    <source>
        <dbReference type="ARBA" id="ARBA00022679"/>
    </source>
</evidence>
<dbReference type="InParanoid" id="H3GSU0"/>
<evidence type="ECO:0000256" key="2">
    <source>
        <dbReference type="ARBA" id="ARBA00004613"/>
    </source>
</evidence>
<dbReference type="Pfam" id="PF03033">
    <property type="entry name" value="Glyco_transf_28"/>
    <property type="match status" value="2"/>
</dbReference>
<evidence type="ECO:0000256" key="5">
    <source>
        <dbReference type="SAM" id="Coils"/>
    </source>
</evidence>
<dbReference type="VEuPathDB" id="FungiDB:KRP23_12250"/>
<dbReference type="PANTHER" id="PTHR48050">
    <property type="entry name" value="STEROL 3-BETA-GLUCOSYLTRANSFERASE"/>
    <property type="match status" value="1"/>
</dbReference>
<dbReference type="InterPro" id="IPR002213">
    <property type="entry name" value="UDP_glucos_trans"/>
</dbReference>
<dbReference type="GO" id="GO:0005975">
    <property type="term" value="P:carbohydrate metabolic process"/>
    <property type="evidence" value="ECO:0007669"/>
    <property type="project" value="InterPro"/>
</dbReference>
<feature type="domain" description="Glycosyltransferase family 28 N-terminal" evidence="7">
    <location>
        <begin position="166"/>
        <end position="319"/>
    </location>
</feature>
<dbReference type="GO" id="GO:0016906">
    <property type="term" value="F:sterol 3-beta-glucosyltransferase activity"/>
    <property type="evidence" value="ECO:0007669"/>
    <property type="project" value="UniProtKB-ARBA"/>
</dbReference>
<dbReference type="GO" id="GO:0043657">
    <property type="term" value="C:host cell"/>
    <property type="evidence" value="ECO:0007669"/>
    <property type="project" value="UniProtKB-SubCell"/>
</dbReference>
<dbReference type="HOGENOM" id="CLU_001224_0_0_1"/>
<dbReference type="PANTHER" id="PTHR48050:SF13">
    <property type="entry name" value="STEROL 3-BETA-GLUCOSYLTRANSFERASE UGT80A2"/>
    <property type="match status" value="1"/>
</dbReference>
<evidence type="ECO:0000256" key="6">
    <source>
        <dbReference type="SAM" id="MobiDB-lite"/>
    </source>
</evidence>
<dbReference type="VEuPathDB" id="FungiDB:KRP22_9240"/>
<dbReference type="SUPFAM" id="SSF53756">
    <property type="entry name" value="UDP-Glycosyltransferase/glycogen phosphorylase"/>
    <property type="match status" value="3"/>
</dbReference>
<evidence type="ECO:0000259" key="9">
    <source>
        <dbReference type="Pfam" id="PF20147"/>
    </source>
</evidence>
<dbReference type="VEuPathDB" id="FungiDB:KRP22_9239"/>
<reference evidence="10" key="2">
    <citation type="submission" date="2015-06" db="UniProtKB">
        <authorList>
            <consortium name="EnsemblProtists"/>
        </authorList>
    </citation>
    <scope>IDENTIFICATION</scope>
    <source>
        <strain evidence="10">Pr102</strain>
    </source>
</reference>
<feature type="domain" description="Erythromycin biosynthesis protein CIII-like C-terminal" evidence="8">
    <location>
        <begin position="479"/>
        <end position="592"/>
    </location>
</feature>
<protein>
    <recommendedName>
        <fullName evidence="12">Glycosyltransferase family 28 N-terminal domain-containing protein</fullName>
    </recommendedName>
</protein>
<feature type="region of interest" description="Disordered" evidence="6">
    <location>
        <begin position="82"/>
        <end position="132"/>
    </location>
</feature>
<feature type="region of interest" description="Disordered" evidence="6">
    <location>
        <begin position="1828"/>
        <end position="1861"/>
    </location>
</feature>
<feature type="domain" description="Glycosyltransferase family 28 N-terminal" evidence="7">
    <location>
        <begin position="1182"/>
        <end position="1337"/>
    </location>
</feature>
<evidence type="ECO:0008006" key="12">
    <source>
        <dbReference type="Google" id="ProtNLM"/>
    </source>
</evidence>
<dbReference type="InterPro" id="IPR045379">
    <property type="entry name" value="Crinkler_N"/>
</dbReference>
<dbReference type="Pfam" id="PF20147">
    <property type="entry name" value="Crinkler"/>
    <property type="match status" value="1"/>
</dbReference>
<dbReference type="VEuPathDB" id="FungiDB:KRP23_8203"/>
<feature type="compositionally biased region" description="Low complexity" evidence="6">
    <location>
        <begin position="1839"/>
        <end position="1850"/>
    </location>
</feature>
<dbReference type="EMBL" id="DS566043">
    <property type="status" value="NOT_ANNOTATED_CDS"/>
    <property type="molecule type" value="Genomic_DNA"/>
</dbReference>
<dbReference type="GO" id="GO:0005576">
    <property type="term" value="C:extracellular region"/>
    <property type="evidence" value="ECO:0007669"/>
    <property type="project" value="UniProtKB-SubCell"/>
</dbReference>
<feature type="region of interest" description="Disordered" evidence="6">
    <location>
        <begin position="1775"/>
        <end position="1795"/>
    </location>
</feature>
<name>H3GSU0_PHYRM</name>
<evidence type="ECO:0000313" key="10">
    <source>
        <dbReference type="EnsemblProtists" id="Phyra80101"/>
    </source>
</evidence>
<feature type="domain" description="Crinkler effector protein N-terminal" evidence="9">
    <location>
        <begin position="717"/>
        <end position="826"/>
    </location>
</feature>
<comment type="subcellular location">
    <subcellularLocation>
        <location evidence="1">Host cell</location>
    </subcellularLocation>
    <subcellularLocation>
        <location evidence="2">Secreted</location>
    </subcellularLocation>
</comment>
<evidence type="ECO:0000256" key="3">
    <source>
        <dbReference type="ARBA" id="ARBA00022525"/>
    </source>
</evidence>
<dbReference type="Pfam" id="PF06722">
    <property type="entry name" value="EryCIII-like_C"/>
    <property type="match status" value="2"/>
</dbReference>
<reference evidence="11" key="1">
    <citation type="journal article" date="2006" name="Science">
        <title>Phytophthora genome sequences uncover evolutionary origins and mechanisms of pathogenesis.</title>
        <authorList>
            <person name="Tyler B.M."/>
            <person name="Tripathy S."/>
            <person name="Zhang X."/>
            <person name="Dehal P."/>
            <person name="Jiang R.H."/>
            <person name="Aerts A."/>
            <person name="Arredondo F.D."/>
            <person name="Baxter L."/>
            <person name="Bensasson D."/>
            <person name="Beynon J.L."/>
            <person name="Chapman J."/>
            <person name="Damasceno C.M."/>
            <person name="Dorrance A.E."/>
            <person name="Dou D."/>
            <person name="Dickerman A.W."/>
            <person name="Dubchak I.L."/>
            <person name="Garbelotto M."/>
            <person name="Gijzen M."/>
            <person name="Gordon S.G."/>
            <person name="Govers F."/>
            <person name="Grunwald N.J."/>
            <person name="Huang W."/>
            <person name="Ivors K.L."/>
            <person name="Jones R.W."/>
            <person name="Kamoun S."/>
            <person name="Krampis K."/>
            <person name="Lamour K.H."/>
            <person name="Lee M.K."/>
            <person name="McDonald W.H."/>
            <person name="Medina M."/>
            <person name="Meijer H.J."/>
            <person name="Nordberg E.K."/>
            <person name="Maclean D.J."/>
            <person name="Ospina-Giraldo M.D."/>
            <person name="Morris P.F."/>
            <person name="Phuntumart V."/>
            <person name="Putnam N.H."/>
            <person name="Rash S."/>
            <person name="Rose J.K."/>
            <person name="Sakihama Y."/>
            <person name="Salamov A.A."/>
            <person name="Savidor A."/>
            <person name="Scheuring C.F."/>
            <person name="Smith B.M."/>
            <person name="Sobral B.W."/>
            <person name="Terry A."/>
            <person name="Torto-Alalibo T.A."/>
            <person name="Win J."/>
            <person name="Xu Z."/>
            <person name="Zhang H."/>
            <person name="Grigoriev I.V."/>
            <person name="Rokhsar D.S."/>
            <person name="Boore J.L."/>
        </authorList>
    </citation>
    <scope>NUCLEOTIDE SEQUENCE [LARGE SCALE GENOMIC DNA]</scope>
    <source>
        <strain evidence="11">Pr102</strain>
    </source>
</reference>
<dbReference type="Gene3D" id="3.40.50.2000">
    <property type="entry name" value="Glycogen Phosphorylase B"/>
    <property type="match status" value="6"/>
</dbReference>
<sequence length="2423" mass="269844">MDVASETWSFGDSPQFFKTLFWRLENAPPGHNSPVVRKPAQDGATWPVLFERLQQLDQLFQAWHDQLRGLFVCHGQQKDQDEAATAQRKRGKSLDETASEDGYSSGEDGPGERSTLRGLSTSTNQARPRSKTLSDCHLEANCTRKPPVPIATNSQVARPPAMHLCIMIVGTRGDVQPFLAIAKRLQHDGHRVRLATHKIYRDLVTSHGVEFYPLGGDPKELAAYMVKTGGRLIPPLKLETLQKDVPRQMQILEDILQSTWPAVSAPDPDAEGLGVPGSPFRAQAIISNPVTYGHIHVAEKLGVPLHIMFPQPWVPTVAFPHPMSNLPYQDKPQKRNYLSYKLVDLLMWEGTERFVNTFRSDVLGLPRIRKGGRGREMLLDLDIPHSFMWSPSLVSKPFDWGDLYDVVGTVTLKSDGSSYTPSPELQAFLGKDGGPIFVGFGSMVLEDPRTTTEMIIEAAKQTKVRVLIQSSWTDMAGDLEIPDNVFFIGNCPHDWLLPQCSAVVHHGGAGTTAGGLLAGKPTFIVPFFGDQPFWGRAVVKAGVGVDPCPINELTTDKLRAAFEELQSPFLRNRAQRLQKRMQKEDGTEEAVKSFYRHLPLSALRCDLDHEGMATRWSRRDGVKLCERCSALRRACSGNDCKDVVEYRSVDYAARGQELANITRFTCGPSLPGAAVFLQEVGWAIACLNHIGGVMRDISQFLLLSCFSSWDVVPVRTVKLWCARVGNAGDLFSVEVDGNKSVSHLKAAIKDQKKDTLKKIDAKDLRLYLVQKNGEWLDGAGAAAVALGEHGRLQGFECMDPTLFLQHPKHFGETFQPGEGQVHVLVVVPEKPVGEARAAPVSITIEQLEMIINKVLNERDERLSVYTISTCTRSKEERLKRKLSYHYKTIDAMEEVDDSIDSYAWQENLAEDEPSKGGVLHQDGSPRTSSPPNPKYYLKDTWQMKNLLDLDASSSVPFGVKGTTEMMIIDDAAKDLDDVFAGLHFVIELKKDHCGAEDRCKILVELVAADLKSEKRCAPIGLLTNLNDYWYFLWFTPEREIARMMLTCPVNGFKMMEELTLTNSRSDTGVFPMRSRLVRLKSSLPGMPRECKFHAWNQRFKATFHKESAALAIAPPASVQDALEDVRTAGIAVHGPDGRIRLDVAEEEEIDLDALRRKSRSTLDEEEDRLQLEKDQTPPVLNICIMIVGTRGDVQPFLAIAQRLQRDGHRVRLATHAIYRDFVTSYAVEFYPLGGDPKELAAYMVKTGGHLIPTKMETLQKDVPRNLQMVDEILHSTWPAVSAADPEGGGPGVRGQPFRAQAIISNPVTYGHIHVAERLGVPLHIMFPQPWVPTTAFPHPLSNMPYVGKPQKRNYLSYKLVDLLMWQGTEGIVNEFRTEVLGLRKIRKGDGGRDILLDLKIPHAFMWSSELVPKPKDWGDLYDVVGTVTLKGTASTYTPTPELDAFLGDDGGPIFVGFGSMVLEDPRATTKMIIEAAKQANARVLIQSSWSDMAGDLVIPDNIFFLGNCPHDWLMPRVSAVVHHGGAGTTAAGLLAGKPTFVVPFFGDQPFWGWAVVRAGVGVAPCPIEELTTERLRVAFEGLQSPELRSRAVAMQQKLQQEDGAEEAVRSFYRHLPVENMRCDLDHERVATKWCQRHKLKLCEVCDFVIGTQPEYFDKKVVDYHVVDYTARGPASGFAGASSGAAAFFHEVGGAFKDVIVKPARGFREEGPKGAVIGVVKGVSGLVIRPVHGVALFADHIAAGHANYFGETGRRKRGSVFDKTFMAALGKENGLNDSYTSGGNSDELETHRSIGPKKEVRRKVELDVTEGEKVKYQARFREILSEKEKERHSLDRIQRGSYSSASASDSGSEPESDEVSPREAIQVVSADFTANGNIGVNFDVGNKVPDTISESKIEEWRQYATLQKRKSQRILTNFVGTTVPSMNICLATIGTWNNNVKQLVAIGLRMAADGHRVRIAASEEFRGEITGRGLEFYPLAGEVKNFHDFIKYLHDTKSANPIQRHKAGRPVLGPIKDLMYSLWPAANGADPHGRGCNIPGEHFRADALLWHPLLFGHVHVAERLGIPLQCFSLVPLSPTFAMPHVLSATLMDDISQLGREFKKTNWLSYGVVDTVLWRGMEDILSDFRQHIGLPGRFNEPSPLVEWHIPHVYLWNPALLARPVDWGRELSVAGYVTLKDEREMAKMRKFKWSRSLNDFVLETCCPVIYFGVSTYSLASVQIDELLRQVDEAAEQAKVKIIFQAREGRQGHALYHSENIYEVESDFPYSLILRKVAATIHWGEPAIVEEGLAAGKPVGICVTLSTQYYAACMCVTAGVGIPPIDLRTCTVESLVSSFQQILQPEIRDKVQEVAKTFRPEQALEKAVEAFYMHLPLRAMRCDVDENKVARIYDPRLELKLSFEAYIAIQPLRSHDDTDDVSYKPLW</sequence>
<dbReference type="VEuPathDB" id="FungiDB:KRP22_9238"/>
<keyword evidence="4" id="KW-0808">Transferase</keyword>
<dbReference type="VEuPathDB" id="FungiDB:KRP22_9295"/>
<dbReference type="VEuPathDB" id="FungiDB:KRP23_12251"/>
<feature type="domain" description="Erythromycin biosynthesis protein CIII-like C-terminal" evidence="8">
    <location>
        <begin position="1479"/>
        <end position="1598"/>
    </location>
</feature>
<keyword evidence="11" id="KW-1185">Reference proteome</keyword>
<accession>H3GSU0</accession>
<feature type="region of interest" description="Disordered" evidence="6">
    <location>
        <begin position="912"/>
        <end position="934"/>
    </location>
</feature>
<proteinExistence type="predicted"/>
<dbReference type="CDD" id="cd03784">
    <property type="entry name" value="GT1_Gtf-like"/>
    <property type="match status" value="3"/>
</dbReference>
<dbReference type="EnsemblProtists" id="Phyra80101">
    <property type="protein sequence ID" value="Phyra80101"/>
    <property type="gene ID" value="Phyra80101"/>
</dbReference>
<dbReference type="STRING" id="164328.H3GSU0"/>
<dbReference type="VEuPathDB" id="FungiDB:KRP23_12252"/>
<feature type="coiled-coil region" evidence="5">
    <location>
        <begin position="1144"/>
        <end position="1175"/>
    </location>
</feature>
<evidence type="ECO:0000259" key="8">
    <source>
        <dbReference type="Pfam" id="PF06722"/>
    </source>
</evidence>
<evidence type="ECO:0000313" key="11">
    <source>
        <dbReference type="Proteomes" id="UP000005238"/>
    </source>
</evidence>
<keyword evidence="3" id="KW-0964">Secreted</keyword>
<dbReference type="FunFam" id="3.40.50.2000:FF:000163">
    <property type="entry name" value="Sterol 3-beta-glucosyltransferase"/>
    <property type="match status" value="3"/>
</dbReference>
<dbReference type="Proteomes" id="UP000005238">
    <property type="component" value="Unassembled WGS sequence"/>
</dbReference>
<dbReference type="InterPro" id="IPR004276">
    <property type="entry name" value="GlycoTrans_28_N"/>
</dbReference>